<dbReference type="Proteomes" id="UP000824140">
    <property type="component" value="Unassembled WGS sequence"/>
</dbReference>
<feature type="chain" id="PRO_5039006638" evidence="1">
    <location>
        <begin position="23"/>
        <end position="303"/>
    </location>
</feature>
<evidence type="ECO:0000313" key="2">
    <source>
        <dbReference type="EMBL" id="HIS94085.1"/>
    </source>
</evidence>
<organism evidence="2 3">
    <name type="scientific">Candidatus Alectryocaccomicrobium excrementavium</name>
    <dbReference type="NCBI Taxonomy" id="2840668"/>
    <lineage>
        <taxon>Bacteria</taxon>
        <taxon>Bacillati</taxon>
        <taxon>Bacillota</taxon>
        <taxon>Clostridia</taxon>
        <taxon>Candidatus Alectryocaccomicrobium</taxon>
    </lineage>
</organism>
<dbReference type="EMBL" id="DVJN01000268">
    <property type="protein sequence ID" value="HIS94085.1"/>
    <property type="molecule type" value="Genomic_DNA"/>
</dbReference>
<reference evidence="2" key="2">
    <citation type="journal article" date="2021" name="PeerJ">
        <title>Extensive microbial diversity within the chicken gut microbiome revealed by metagenomics and culture.</title>
        <authorList>
            <person name="Gilroy R."/>
            <person name="Ravi A."/>
            <person name="Getino M."/>
            <person name="Pursley I."/>
            <person name="Horton D.L."/>
            <person name="Alikhan N.F."/>
            <person name="Baker D."/>
            <person name="Gharbi K."/>
            <person name="Hall N."/>
            <person name="Watson M."/>
            <person name="Adriaenssens E.M."/>
            <person name="Foster-Nyarko E."/>
            <person name="Jarju S."/>
            <person name="Secka A."/>
            <person name="Antonio M."/>
            <person name="Oren A."/>
            <person name="Chaudhuri R.R."/>
            <person name="La Ragione R."/>
            <person name="Hildebrand F."/>
            <person name="Pallen M.J."/>
        </authorList>
    </citation>
    <scope>NUCLEOTIDE SEQUENCE</scope>
    <source>
        <strain evidence="2">13766</strain>
    </source>
</reference>
<evidence type="ECO:0000256" key="1">
    <source>
        <dbReference type="SAM" id="SignalP"/>
    </source>
</evidence>
<reference evidence="2" key="1">
    <citation type="submission" date="2020-10" db="EMBL/GenBank/DDBJ databases">
        <authorList>
            <person name="Gilroy R."/>
        </authorList>
    </citation>
    <scope>NUCLEOTIDE SEQUENCE</scope>
    <source>
        <strain evidence="2">13766</strain>
    </source>
</reference>
<proteinExistence type="predicted"/>
<gene>
    <name evidence="2" type="ORF">IAA84_13820</name>
</gene>
<accession>A0A9D1G424</accession>
<dbReference type="AlphaFoldDB" id="A0A9D1G424"/>
<name>A0A9D1G424_9FIRM</name>
<keyword evidence="1" id="KW-0732">Signal</keyword>
<comment type="caution">
    <text evidence="2">The sequence shown here is derived from an EMBL/GenBank/DDBJ whole genome shotgun (WGS) entry which is preliminary data.</text>
</comment>
<protein>
    <submittedName>
        <fullName evidence="2">Uncharacterized protein</fullName>
    </submittedName>
</protein>
<feature type="signal peptide" evidence="1">
    <location>
        <begin position="1"/>
        <end position="22"/>
    </location>
</feature>
<evidence type="ECO:0000313" key="3">
    <source>
        <dbReference type="Proteomes" id="UP000824140"/>
    </source>
</evidence>
<sequence length="303" mass="33169">MAKRILALSVVLSFALCSWACASEAGGGLSGLLDGGAAGGGLDGLLDESGSFGVVPDPAGLTGQEGNLLQEDYLFSAGYVCTAYAYPLPADEDAFLEAYILQAEQNGFSVATQVADGQEALRLFLEDGRYALLFPNVDGAMLLLVQEDLAFGEPEPDGFYLSLERNGRELLGTFSDTETSCTESTRMTGTSRSFEITYYFERAEITLFTLNFPNYAQKGDEFYVTKDSLIDGLYLYTAEEGNLVFYDSPYHHQMVNSKDYFRVKITDMYETEAGLVIEGEFDGSFQKGEILYTNGSFRVLNDL</sequence>